<dbReference type="Proteomes" id="UP001589813">
    <property type="component" value="Unassembled WGS sequence"/>
</dbReference>
<evidence type="ECO:0000313" key="4">
    <source>
        <dbReference type="Proteomes" id="UP001589813"/>
    </source>
</evidence>
<evidence type="ECO:0000313" key="3">
    <source>
        <dbReference type="EMBL" id="MFC0049746.1"/>
    </source>
</evidence>
<evidence type="ECO:0000259" key="2">
    <source>
        <dbReference type="PROSITE" id="PS50404"/>
    </source>
</evidence>
<dbReference type="PANTHER" id="PTHR44051">
    <property type="entry name" value="GLUTATHIONE S-TRANSFERASE-RELATED"/>
    <property type="match status" value="1"/>
</dbReference>
<proteinExistence type="inferred from homology"/>
<comment type="caution">
    <text evidence="3">The sequence shown here is derived from an EMBL/GenBank/DDBJ whole genome shotgun (WGS) entry which is preliminary data.</text>
</comment>
<keyword evidence="4" id="KW-1185">Reference proteome</keyword>
<dbReference type="PROSITE" id="PS50404">
    <property type="entry name" value="GST_NTER"/>
    <property type="match status" value="1"/>
</dbReference>
<dbReference type="SFLD" id="SFLDG00358">
    <property type="entry name" value="Main_(cytGST)"/>
    <property type="match status" value="1"/>
</dbReference>
<dbReference type="InterPro" id="IPR004046">
    <property type="entry name" value="GST_C"/>
</dbReference>
<dbReference type="InterPro" id="IPR004045">
    <property type="entry name" value="Glutathione_S-Trfase_N"/>
</dbReference>
<organism evidence="3 4">
    <name type="scientific">Rheinheimera tilapiae</name>
    <dbReference type="NCBI Taxonomy" id="875043"/>
    <lineage>
        <taxon>Bacteria</taxon>
        <taxon>Pseudomonadati</taxon>
        <taxon>Pseudomonadota</taxon>
        <taxon>Gammaproteobacteria</taxon>
        <taxon>Chromatiales</taxon>
        <taxon>Chromatiaceae</taxon>
        <taxon>Rheinheimera</taxon>
    </lineage>
</organism>
<name>A0ABV6BFT4_9GAMM</name>
<dbReference type="InterPro" id="IPR036249">
    <property type="entry name" value="Thioredoxin-like_sf"/>
</dbReference>
<dbReference type="CDD" id="cd03207">
    <property type="entry name" value="GST_C_8"/>
    <property type="match status" value="1"/>
</dbReference>
<dbReference type="SFLD" id="SFLDG01150">
    <property type="entry name" value="Main.1:_Beta-like"/>
    <property type="match status" value="1"/>
</dbReference>
<dbReference type="InterPro" id="IPR040079">
    <property type="entry name" value="Glutathione_S-Trfase"/>
</dbReference>
<dbReference type="Gene3D" id="1.20.1050.10">
    <property type="match status" value="1"/>
</dbReference>
<dbReference type="Pfam" id="PF00043">
    <property type="entry name" value="GST_C"/>
    <property type="match status" value="1"/>
</dbReference>
<gene>
    <name evidence="3" type="ORF">ACFFJP_15715</name>
</gene>
<dbReference type="SUPFAM" id="SSF52833">
    <property type="entry name" value="Thioredoxin-like"/>
    <property type="match status" value="1"/>
</dbReference>
<dbReference type="Gene3D" id="3.40.30.10">
    <property type="entry name" value="Glutaredoxin"/>
    <property type="match status" value="1"/>
</dbReference>
<dbReference type="SFLD" id="SFLDS00019">
    <property type="entry name" value="Glutathione_Transferase_(cytos"/>
    <property type="match status" value="1"/>
</dbReference>
<dbReference type="InterPro" id="IPR036282">
    <property type="entry name" value="Glutathione-S-Trfase_C_sf"/>
</dbReference>
<dbReference type="RefSeq" id="WP_377246191.1">
    <property type="nucleotide sequence ID" value="NZ_JBHLXP010000004.1"/>
</dbReference>
<dbReference type="PANTHER" id="PTHR44051:SF21">
    <property type="entry name" value="GLUTATHIONE S-TRANSFERASE FAMILY PROTEIN"/>
    <property type="match status" value="1"/>
</dbReference>
<dbReference type="Pfam" id="PF02798">
    <property type="entry name" value="GST_N"/>
    <property type="match status" value="1"/>
</dbReference>
<dbReference type="CDD" id="cd03046">
    <property type="entry name" value="GST_N_GTT1_like"/>
    <property type="match status" value="1"/>
</dbReference>
<comment type="similarity">
    <text evidence="1">Belongs to the GST superfamily.</text>
</comment>
<feature type="domain" description="GST N-terminal" evidence="2">
    <location>
        <begin position="3"/>
        <end position="83"/>
    </location>
</feature>
<evidence type="ECO:0000256" key="1">
    <source>
        <dbReference type="RuleBase" id="RU003494"/>
    </source>
</evidence>
<sequence>MQNPQLKLFHNPQSRSAGVRILLEELGLAAEFELVDFKAPEKSPALLAANPLGKVPTLIADGVVVTEQVAIYQFLAELKPEAGLSPAVGEPLRGSYLRALAFYGSSFEPAMIDKALKRDAGQRGMSPYGDVAAVEQWLRSQLSVGPWFLGERFTAVDCLWGTALGWMTQFGLLEATAEISAYLQRFAARPAVQRARALDQALLAGQ</sequence>
<dbReference type="SUPFAM" id="SSF47616">
    <property type="entry name" value="GST C-terminal domain-like"/>
    <property type="match status" value="1"/>
</dbReference>
<dbReference type="EMBL" id="JBHLXP010000004">
    <property type="protein sequence ID" value="MFC0049746.1"/>
    <property type="molecule type" value="Genomic_DNA"/>
</dbReference>
<protein>
    <submittedName>
        <fullName evidence="3">Glutathione S-transferase family protein</fullName>
    </submittedName>
</protein>
<reference evidence="3 4" key="1">
    <citation type="submission" date="2024-09" db="EMBL/GenBank/DDBJ databases">
        <authorList>
            <person name="Sun Q."/>
            <person name="Mori K."/>
        </authorList>
    </citation>
    <scope>NUCLEOTIDE SEQUENCE [LARGE SCALE GENOMIC DNA]</scope>
    <source>
        <strain evidence="3 4">KCTC 23315</strain>
    </source>
</reference>
<accession>A0ABV6BFT4</accession>